<dbReference type="PROSITE" id="PS51898">
    <property type="entry name" value="TYR_RECOMBINASE"/>
    <property type="match status" value="1"/>
</dbReference>
<dbReference type="GO" id="GO:0006310">
    <property type="term" value="P:DNA recombination"/>
    <property type="evidence" value="ECO:0007669"/>
    <property type="project" value="UniProtKB-KW"/>
</dbReference>
<evidence type="ECO:0000313" key="4">
    <source>
        <dbReference type="Proteomes" id="UP000539313"/>
    </source>
</evidence>
<dbReference type="GO" id="GO:0003677">
    <property type="term" value="F:DNA binding"/>
    <property type="evidence" value="ECO:0007669"/>
    <property type="project" value="InterPro"/>
</dbReference>
<dbReference type="InterPro" id="IPR011010">
    <property type="entry name" value="DNA_brk_join_enz"/>
</dbReference>
<keyword evidence="1" id="KW-0233">DNA recombination</keyword>
<sequence length="121" mass="13420">MRAARPDDGLVFATRTGGQLSAGNVRRKFCRVIARAGLVAAEWTPREMRHSFVSLLSDRGLPLERISRLVGHKGTVVPEKAYRHQIRPVIEEGATAMDRIFPEAARDAQSGSWSVTRPGQR</sequence>
<dbReference type="RefSeq" id="WP_376766596.1">
    <property type="nucleotide sequence ID" value="NZ_JACJII010000001.1"/>
</dbReference>
<dbReference type="GO" id="GO:0015074">
    <property type="term" value="P:DNA integration"/>
    <property type="evidence" value="ECO:0007669"/>
    <property type="project" value="InterPro"/>
</dbReference>
<dbReference type="Proteomes" id="UP000539313">
    <property type="component" value="Unassembled WGS sequence"/>
</dbReference>
<dbReference type="EMBL" id="JACJII010000001">
    <property type="protein sequence ID" value="MBA9005057.1"/>
    <property type="molecule type" value="Genomic_DNA"/>
</dbReference>
<protein>
    <submittedName>
        <fullName evidence="3">Site-specific recombinase XerD</fullName>
    </submittedName>
</protein>
<accession>A0A7W3R9S2</accession>
<dbReference type="InterPro" id="IPR013762">
    <property type="entry name" value="Integrase-like_cat_sf"/>
</dbReference>
<dbReference type="AlphaFoldDB" id="A0A7W3R9S2"/>
<reference evidence="3 4" key="1">
    <citation type="submission" date="2020-08" db="EMBL/GenBank/DDBJ databases">
        <title>Sequencing the genomes of 1000 actinobacteria strains.</title>
        <authorList>
            <person name="Klenk H.-P."/>
        </authorList>
    </citation>
    <scope>NUCLEOTIDE SEQUENCE [LARGE SCALE GENOMIC DNA]</scope>
    <source>
        <strain evidence="3 4">DSM 45823</strain>
    </source>
</reference>
<feature type="domain" description="Tyr recombinase" evidence="2">
    <location>
        <begin position="1"/>
        <end position="98"/>
    </location>
</feature>
<dbReference type="Gene3D" id="1.10.443.10">
    <property type="entry name" value="Intergrase catalytic core"/>
    <property type="match status" value="1"/>
</dbReference>
<name>A0A7W3R9S2_9ACTN</name>
<dbReference type="SUPFAM" id="SSF56349">
    <property type="entry name" value="DNA breaking-rejoining enzymes"/>
    <property type="match status" value="1"/>
</dbReference>
<evidence type="ECO:0000259" key="2">
    <source>
        <dbReference type="PROSITE" id="PS51898"/>
    </source>
</evidence>
<dbReference type="InterPro" id="IPR002104">
    <property type="entry name" value="Integrase_catalytic"/>
</dbReference>
<proteinExistence type="predicted"/>
<evidence type="ECO:0000256" key="1">
    <source>
        <dbReference type="ARBA" id="ARBA00023172"/>
    </source>
</evidence>
<evidence type="ECO:0000313" key="3">
    <source>
        <dbReference type="EMBL" id="MBA9005057.1"/>
    </source>
</evidence>
<organism evidence="3 4">
    <name type="scientific">Thermomonospora cellulosilytica</name>
    <dbReference type="NCBI Taxonomy" id="1411118"/>
    <lineage>
        <taxon>Bacteria</taxon>
        <taxon>Bacillati</taxon>
        <taxon>Actinomycetota</taxon>
        <taxon>Actinomycetes</taxon>
        <taxon>Streptosporangiales</taxon>
        <taxon>Thermomonosporaceae</taxon>
        <taxon>Thermomonospora</taxon>
    </lineage>
</organism>
<dbReference type="Pfam" id="PF00589">
    <property type="entry name" value="Phage_integrase"/>
    <property type="match status" value="1"/>
</dbReference>
<keyword evidence="4" id="KW-1185">Reference proteome</keyword>
<comment type="caution">
    <text evidence="3">The sequence shown here is derived from an EMBL/GenBank/DDBJ whole genome shotgun (WGS) entry which is preliminary data.</text>
</comment>
<gene>
    <name evidence="3" type="ORF">HNR21_003939</name>
</gene>